<dbReference type="PANTHER" id="PTHR47506">
    <property type="entry name" value="TRANSCRIPTIONAL REGULATORY PROTEIN"/>
    <property type="match status" value="1"/>
</dbReference>
<evidence type="ECO:0000256" key="4">
    <source>
        <dbReference type="PROSITE-ProRule" id="PRU00335"/>
    </source>
</evidence>
<dbReference type="Gene3D" id="1.10.357.10">
    <property type="entry name" value="Tetracycline Repressor, domain 2"/>
    <property type="match status" value="1"/>
</dbReference>
<accession>A0A1S1QWH1</accession>
<dbReference type="PROSITE" id="PS50977">
    <property type="entry name" value="HTH_TETR_2"/>
    <property type="match status" value="1"/>
</dbReference>
<keyword evidence="7" id="KW-1185">Reference proteome</keyword>
<dbReference type="InterPro" id="IPR001647">
    <property type="entry name" value="HTH_TetR"/>
</dbReference>
<reference evidence="7" key="1">
    <citation type="submission" date="2016-07" db="EMBL/GenBank/DDBJ databases">
        <title>Sequence Frankia sp. strain CcI1.17.</title>
        <authorList>
            <person name="Ghodhbane-Gtari F."/>
            <person name="Swanson E."/>
            <person name="Gueddou A."/>
            <person name="Morris K."/>
            <person name="Hezbri K."/>
            <person name="Ktari A."/>
            <person name="Nouioui I."/>
            <person name="Abebe-Akele F."/>
            <person name="Simpson S."/>
            <person name="Thomas K."/>
            <person name="Gtari M."/>
            <person name="Tisa L.S."/>
            <person name="Hurst S."/>
        </authorList>
    </citation>
    <scope>NUCLEOTIDE SEQUENCE [LARGE SCALE GENOMIC DNA]</scope>
    <source>
        <strain evidence="7">Cc1.17</strain>
    </source>
</reference>
<dbReference type="PRINTS" id="PR00455">
    <property type="entry name" value="HTHTETR"/>
</dbReference>
<sequence>MVPQPAPRPARRGGRGARERILRTAERLFHTEGINATGMERLTEAAEVSRRTFYQHFPSKNALVEEYLHRLDADLVPHERVLRRDDLPPRDRLLALFTADPTCDGGAGDTARPGRVRVRGCPFHNAAVETAGTLPAVEQAVIRHKEAFTDLLTDTARAAGAVDPPALGRQLAVLFEGATALATSLNDLAPLADARAAATILIDAALHRPPAGRRRTS</sequence>
<comment type="caution">
    <text evidence="6">The sequence shown here is derived from an EMBL/GenBank/DDBJ whole genome shotgun (WGS) entry which is preliminary data.</text>
</comment>
<dbReference type="EMBL" id="MBLM01000111">
    <property type="protein sequence ID" value="OHV37801.1"/>
    <property type="molecule type" value="Genomic_DNA"/>
</dbReference>
<feature type="domain" description="HTH tetR-type" evidence="5">
    <location>
        <begin position="15"/>
        <end position="75"/>
    </location>
</feature>
<evidence type="ECO:0000256" key="1">
    <source>
        <dbReference type="ARBA" id="ARBA00023015"/>
    </source>
</evidence>
<evidence type="ECO:0000256" key="3">
    <source>
        <dbReference type="ARBA" id="ARBA00023163"/>
    </source>
</evidence>
<evidence type="ECO:0000313" key="7">
    <source>
        <dbReference type="Proteomes" id="UP000179627"/>
    </source>
</evidence>
<keyword evidence="2 4" id="KW-0238">DNA-binding</keyword>
<dbReference type="Pfam" id="PF00440">
    <property type="entry name" value="TetR_N"/>
    <property type="match status" value="1"/>
</dbReference>
<evidence type="ECO:0000313" key="6">
    <source>
        <dbReference type="EMBL" id="OHV37801.1"/>
    </source>
</evidence>
<dbReference type="InterPro" id="IPR036271">
    <property type="entry name" value="Tet_transcr_reg_TetR-rel_C_sf"/>
</dbReference>
<feature type="DNA-binding region" description="H-T-H motif" evidence="4">
    <location>
        <begin position="38"/>
        <end position="57"/>
    </location>
</feature>
<organism evidence="6 7">
    <name type="scientific">Parafrankia colletiae</name>
    <dbReference type="NCBI Taxonomy" id="573497"/>
    <lineage>
        <taxon>Bacteria</taxon>
        <taxon>Bacillati</taxon>
        <taxon>Actinomycetota</taxon>
        <taxon>Actinomycetes</taxon>
        <taxon>Frankiales</taxon>
        <taxon>Frankiaceae</taxon>
        <taxon>Parafrankia</taxon>
    </lineage>
</organism>
<dbReference type="GO" id="GO:0003677">
    <property type="term" value="F:DNA binding"/>
    <property type="evidence" value="ECO:0007669"/>
    <property type="project" value="UniProtKB-UniRule"/>
</dbReference>
<evidence type="ECO:0000256" key="2">
    <source>
        <dbReference type="ARBA" id="ARBA00023125"/>
    </source>
</evidence>
<protein>
    <submittedName>
        <fullName evidence="6">TetR family transcriptional regulator</fullName>
    </submittedName>
</protein>
<name>A0A1S1QWH1_9ACTN</name>
<gene>
    <name evidence="6" type="ORF">CC117_16520</name>
</gene>
<dbReference type="InterPro" id="IPR009057">
    <property type="entry name" value="Homeodomain-like_sf"/>
</dbReference>
<dbReference type="Pfam" id="PF21993">
    <property type="entry name" value="TetR_C_13_2"/>
    <property type="match status" value="1"/>
</dbReference>
<dbReference type="AlphaFoldDB" id="A0A1S1QWH1"/>
<dbReference type="InterPro" id="IPR054156">
    <property type="entry name" value="YxaF_TetR_C"/>
</dbReference>
<dbReference type="PANTHER" id="PTHR47506:SF1">
    <property type="entry name" value="HTH-TYPE TRANSCRIPTIONAL REGULATOR YJDC"/>
    <property type="match status" value="1"/>
</dbReference>
<dbReference type="SUPFAM" id="SSF46689">
    <property type="entry name" value="Homeodomain-like"/>
    <property type="match status" value="1"/>
</dbReference>
<dbReference type="Proteomes" id="UP000179627">
    <property type="component" value="Unassembled WGS sequence"/>
</dbReference>
<dbReference type="SUPFAM" id="SSF48498">
    <property type="entry name" value="Tetracyclin repressor-like, C-terminal domain"/>
    <property type="match status" value="1"/>
</dbReference>
<evidence type="ECO:0000259" key="5">
    <source>
        <dbReference type="PROSITE" id="PS50977"/>
    </source>
</evidence>
<keyword evidence="3" id="KW-0804">Transcription</keyword>
<proteinExistence type="predicted"/>
<dbReference type="RefSeq" id="WP_071084417.1">
    <property type="nucleotide sequence ID" value="NZ_MBLM01000111.1"/>
</dbReference>
<keyword evidence="1" id="KW-0805">Transcription regulation</keyword>